<protein>
    <submittedName>
        <fullName evidence="8">TetR/AcrR family transcriptional regulator</fullName>
    </submittedName>
</protein>
<reference evidence="8 9" key="1">
    <citation type="submission" date="2018-05" db="EMBL/GenBank/DDBJ databases">
        <title>Complete Genome Sequence of Deinococcus sp. strain 17bor-2.</title>
        <authorList>
            <person name="Srinivasan S."/>
        </authorList>
    </citation>
    <scope>NUCLEOTIDE SEQUENCE [LARGE SCALE GENOMIC DNA]</scope>
    <source>
        <strain evidence="8 9">17bor-2</strain>
    </source>
</reference>
<dbReference type="SUPFAM" id="SSF46689">
    <property type="entry name" value="Homeodomain-like"/>
    <property type="match status" value="1"/>
</dbReference>
<organism evidence="8 9">
    <name type="scientific">Deinococcus irradiatisoli</name>
    <dbReference type="NCBI Taxonomy" id="2202254"/>
    <lineage>
        <taxon>Bacteria</taxon>
        <taxon>Thermotogati</taxon>
        <taxon>Deinococcota</taxon>
        <taxon>Deinococci</taxon>
        <taxon>Deinococcales</taxon>
        <taxon>Deinococcaceae</taxon>
        <taxon>Deinococcus</taxon>
    </lineage>
</organism>
<accession>A0A2Z3JF24</accession>
<dbReference type="Gene3D" id="1.10.357.10">
    <property type="entry name" value="Tetracycline Repressor, domain 2"/>
    <property type="match status" value="1"/>
</dbReference>
<feature type="DNA-binding region" description="H-T-H motif" evidence="5">
    <location>
        <begin position="85"/>
        <end position="104"/>
    </location>
</feature>
<dbReference type="InterPro" id="IPR041490">
    <property type="entry name" value="KstR2_TetR_C"/>
</dbReference>
<evidence type="ECO:0000256" key="5">
    <source>
        <dbReference type="PROSITE-ProRule" id="PRU00335"/>
    </source>
</evidence>
<dbReference type="GO" id="GO:0000976">
    <property type="term" value="F:transcription cis-regulatory region binding"/>
    <property type="evidence" value="ECO:0007669"/>
    <property type="project" value="TreeGrafter"/>
</dbReference>
<keyword evidence="1" id="KW-0678">Repressor</keyword>
<dbReference type="SUPFAM" id="SSF48498">
    <property type="entry name" value="Tetracyclin repressor-like, C-terminal domain"/>
    <property type="match status" value="1"/>
</dbReference>
<evidence type="ECO:0000313" key="9">
    <source>
        <dbReference type="Proteomes" id="UP000245368"/>
    </source>
</evidence>
<dbReference type="PROSITE" id="PS50977">
    <property type="entry name" value="HTH_TETR_2"/>
    <property type="match status" value="1"/>
</dbReference>
<dbReference type="Pfam" id="PF00440">
    <property type="entry name" value="TetR_N"/>
    <property type="match status" value="1"/>
</dbReference>
<keyword evidence="4" id="KW-0804">Transcription</keyword>
<keyword evidence="3 5" id="KW-0238">DNA-binding</keyword>
<dbReference type="EMBL" id="CP029494">
    <property type="protein sequence ID" value="AWN23565.1"/>
    <property type="molecule type" value="Genomic_DNA"/>
</dbReference>
<evidence type="ECO:0000256" key="1">
    <source>
        <dbReference type="ARBA" id="ARBA00022491"/>
    </source>
</evidence>
<evidence type="ECO:0000259" key="7">
    <source>
        <dbReference type="PROSITE" id="PS50977"/>
    </source>
</evidence>
<dbReference type="GO" id="GO:0003700">
    <property type="term" value="F:DNA-binding transcription factor activity"/>
    <property type="evidence" value="ECO:0007669"/>
    <property type="project" value="TreeGrafter"/>
</dbReference>
<evidence type="ECO:0000256" key="6">
    <source>
        <dbReference type="SAM" id="MobiDB-lite"/>
    </source>
</evidence>
<gene>
    <name evidence="8" type="ORF">DKM44_10280</name>
</gene>
<dbReference type="PANTHER" id="PTHR30055:SF175">
    <property type="entry name" value="HTH-TYPE TRANSCRIPTIONAL REPRESSOR KSTR2"/>
    <property type="match status" value="1"/>
</dbReference>
<dbReference type="Gene3D" id="1.10.10.60">
    <property type="entry name" value="Homeodomain-like"/>
    <property type="match status" value="1"/>
</dbReference>
<proteinExistence type="predicted"/>
<evidence type="ECO:0000313" key="8">
    <source>
        <dbReference type="EMBL" id="AWN23565.1"/>
    </source>
</evidence>
<sequence>MKRAAEQKIQPPGWIFDSLSLTRAGAGALERRHEEQAVDIHDSKTQEPKAPARSARVQQKVEARRRQIYAAATELFSVQGYRAASMRELAAALNMNKATLYHYVQSKEQLLTMLYTEVIAENTAIMQAVIGRGLSAAETLREVLVQRVEYTTTHQPLLRIFYEEELELPPNLSAPLRQEREHYERVLLELVQRGLNEGSLRSPVSAQMTVNTLLGAVNWTYRWYKPGGPLSPRAFAEGVTDTVLGGLLV</sequence>
<dbReference type="PANTHER" id="PTHR30055">
    <property type="entry name" value="HTH-TYPE TRANSCRIPTIONAL REGULATOR RUTR"/>
    <property type="match status" value="1"/>
</dbReference>
<evidence type="ECO:0000256" key="2">
    <source>
        <dbReference type="ARBA" id="ARBA00023015"/>
    </source>
</evidence>
<dbReference type="Pfam" id="PF17932">
    <property type="entry name" value="TetR_C_24"/>
    <property type="match status" value="1"/>
</dbReference>
<dbReference type="AlphaFoldDB" id="A0A2Z3JF24"/>
<evidence type="ECO:0000256" key="3">
    <source>
        <dbReference type="ARBA" id="ARBA00023125"/>
    </source>
</evidence>
<dbReference type="PRINTS" id="PR00455">
    <property type="entry name" value="HTHTETR"/>
</dbReference>
<dbReference type="InterPro" id="IPR001647">
    <property type="entry name" value="HTH_TetR"/>
</dbReference>
<dbReference type="KEGG" id="dez:DKM44_10280"/>
<feature type="compositionally biased region" description="Basic and acidic residues" evidence="6">
    <location>
        <begin position="34"/>
        <end position="47"/>
    </location>
</feature>
<evidence type="ECO:0000256" key="4">
    <source>
        <dbReference type="ARBA" id="ARBA00023163"/>
    </source>
</evidence>
<feature type="domain" description="HTH tetR-type" evidence="7">
    <location>
        <begin position="62"/>
        <end position="122"/>
    </location>
</feature>
<dbReference type="OrthoDB" id="9814200at2"/>
<keyword evidence="2" id="KW-0805">Transcription regulation</keyword>
<name>A0A2Z3JF24_9DEIO</name>
<dbReference type="InterPro" id="IPR036271">
    <property type="entry name" value="Tet_transcr_reg_TetR-rel_C_sf"/>
</dbReference>
<dbReference type="InterPro" id="IPR050109">
    <property type="entry name" value="HTH-type_TetR-like_transc_reg"/>
</dbReference>
<dbReference type="Proteomes" id="UP000245368">
    <property type="component" value="Chromosome"/>
</dbReference>
<feature type="region of interest" description="Disordered" evidence="6">
    <location>
        <begin position="34"/>
        <end position="57"/>
    </location>
</feature>
<dbReference type="InterPro" id="IPR009057">
    <property type="entry name" value="Homeodomain-like_sf"/>
</dbReference>
<keyword evidence="9" id="KW-1185">Reference proteome</keyword>